<dbReference type="PROSITE" id="PS50931">
    <property type="entry name" value="HTH_LYSR"/>
    <property type="match status" value="1"/>
</dbReference>
<dbReference type="Pfam" id="PF00126">
    <property type="entry name" value="HTH_1"/>
    <property type="match status" value="1"/>
</dbReference>
<dbReference type="Gene3D" id="1.10.10.10">
    <property type="entry name" value="Winged helix-like DNA-binding domain superfamily/Winged helix DNA-binding domain"/>
    <property type="match status" value="1"/>
</dbReference>
<dbReference type="InterPro" id="IPR005119">
    <property type="entry name" value="LysR_subst-bd"/>
</dbReference>
<dbReference type="Pfam" id="PF03466">
    <property type="entry name" value="LysR_substrate"/>
    <property type="match status" value="1"/>
</dbReference>
<organism evidence="6 7">
    <name type="scientific">Microbacterium alkaliflavum</name>
    <dbReference type="NCBI Taxonomy" id="3248839"/>
    <lineage>
        <taxon>Bacteria</taxon>
        <taxon>Bacillati</taxon>
        <taxon>Actinomycetota</taxon>
        <taxon>Actinomycetes</taxon>
        <taxon>Micrococcales</taxon>
        <taxon>Microbacteriaceae</taxon>
        <taxon>Microbacterium</taxon>
    </lineage>
</organism>
<proteinExistence type="inferred from homology"/>
<dbReference type="PANTHER" id="PTHR30118:SF15">
    <property type="entry name" value="TRANSCRIPTIONAL REGULATORY PROTEIN"/>
    <property type="match status" value="1"/>
</dbReference>
<reference evidence="6 7" key="1">
    <citation type="submission" date="2024-09" db="EMBL/GenBank/DDBJ databases">
        <authorList>
            <person name="Pan X."/>
        </authorList>
    </citation>
    <scope>NUCLEOTIDE SEQUENCE [LARGE SCALE GENOMIC DNA]</scope>
    <source>
        <strain evidence="6 7">B2969</strain>
    </source>
</reference>
<dbReference type="CDD" id="cd08417">
    <property type="entry name" value="PBP2_Nitroaromatics_like"/>
    <property type="match status" value="1"/>
</dbReference>
<dbReference type="InterPro" id="IPR037402">
    <property type="entry name" value="YidZ_PBP2"/>
</dbReference>
<dbReference type="SUPFAM" id="SSF46785">
    <property type="entry name" value="Winged helix' DNA-binding domain"/>
    <property type="match status" value="1"/>
</dbReference>
<keyword evidence="7" id="KW-1185">Reference proteome</keyword>
<evidence type="ECO:0000259" key="5">
    <source>
        <dbReference type="PROSITE" id="PS50931"/>
    </source>
</evidence>
<dbReference type="InterPro" id="IPR000847">
    <property type="entry name" value="LysR_HTH_N"/>
</dbReference>
<evidence type="ECO:0000256" key="2">
    <source>
        <dbReference type="ARBA" id="ARBA00023015"/>
    </source>
</evidence>
<dbReference type="SUPFAM" id="SSF53850">
    <property type="entry name" value="Periplasmic binding protein-like II"/>
    <property type="match status" value="1"/>
</dbReference>
<keyword evidence="2" id="KW-0805">Transcription regulation</keyword>
<comment type="similarity">
    <text evidence="1">Belongs to the LysR transcriptional regulatory family.</text>
</comment>
<protein>
    <submittedName>
        <fullName evidence="6">LysR family transcriptional regulator</fullName>
    </submittedName>
</protein>
<evidence type="ECO:0000256" key="1">
    <source>
        <dbReference type="ARBA" id="ARBA00009437"/>
    </source>
</evidence>
<sequence>MASGDTDLNLLVALRALLEEANVTRAGERIGVGQSTMSASFARLRAVFQDELLVRVGRDYELTPLARQILPQVQRTLPLVAQALGQEEPFDPATTRRTFGIQLSDYAAIELRPLFAQAESLAPGLRIDFLRLPVAPTDAEHDLLAHDFVVTAPGIGIQVESMELFRDEYVVIADRANPVVAGGTISIDDFLESPFIRCDFGRAHLTPVERRLHELDLRPRVRVTTSTLLSIPLIVGGTRLIGLVPRRLVERNAEVTGTVAVPTPFPVVELIQRLWWHPAHEHDAGHAWLRDLAAGWVAGGALPA</sequence>
<evidence type="ECO:0000256" key="4">
    <source>
        <dbReference type="ARBA" id="ARBA00023163"/>
    </source>
</evidence>
<name>A0ABW7Q972_9MICO</name>
<feature type="domain" description="HTH lysR-type" evidence="5">
    <location>
        <begin position="6"/>
        <end position="63"/>
    </location>
</feature>
<keyword evidence="4" id="KW-0804">Transcription</keyword>
<comment type="caution">
    <text evidence="6">The sequence shown here is derived from an EMBL/GenBank/DDBJ whole genome shotgun (WGS) entry which is preliminary data.</text>
</comment>
<dbReference type="InterPro" id="IPR036388">
    <property type="entry name" value="WH-like_DNA-bd_sf"/>
</dbReference>
<dbReference type="Proteomes" id="UP001610861">
    <property type="component" value="Unassembled WGS sequence"/>
</dbReference>
<gene>
    <name evidence="6" type="ORF">ACH3VR_12620</name>
</gene>
<dbReference type="Gene3D" id="3.40.190.10">
    <property type="entry name" value="Periplasmic binding protein-like II"/>
    <property type="match status" value="2"/>
</dbReference>
<dbReference type="EMBL" id="JBIQWL010000004">
    <property type="protein sequence ID" value="MFH8251206.1"/>
    <property type="molecule type" value="Genomic_DNA"/>
</dbReference>
<evidence type="ECO:0000313" key="7">
    <source>
        <dbReference type="Proteomes" id="UP001610861"/>
    </source>
</evidence>
<accession>A0ABW7Q972</accession>
<dbReference type="InterPro" id="IPR050389">
    <property type="entry name" value="LysR-type_TF"/>
</dbReference>
<dbReference type="RefSeq" id="WP_397556660.1">
    <property type="nucleotide sequence ID" value="NZ_JBIQWL010000004.1"/>
</dbReference>
<dbReference type="InterPro" id="IPR036390">
    <property type="entry name" value="WH_DNA-bd_sf"/>
</dbReference>
<evidence type="ECO:0000313" key="6">
    <source>
        <dbReference type="EMBL" id="MFH8251206.1"/>
    </source>
</evidence>
<evidence type="ECO:0000256" key="3">
    <source>
        <dbReference type="ARBA" id="ARBA00023125"/>
    </source>
</evidence>
<dbReference type="PANTHER" id="PTHR30118">
    <property type="entry name" value="HTH-TYPE TRANSCRIPTIONAL REGULATOR LEUO-RELATED"/>
    <property type="match status" value="1"/>
</dbReference>
<keyword evidence="3" id="KW-0238">DNA-binding</keyword>